<feature type="transmembrane region" description="Helical" evidence="5">
    <location>
        <begin position="326"/>
        <end position="345"/>
    </location>
</feature>
<name>A0A9R1TJN6_9HYME</name>
<sequence length="427" mass="47920">MPRSDIKYEIARNDPDTTDYYLQHTEDFQPSTKGGKTLGRTLAVSIVLIAFYFVLSVGLTFFQQWFNHKYHYPLSTVLCHLVIKWTLSGVIKNFLRCMNSRTHQQMRPTWPSIVSTIAPPGIASGLDIGFSNWAISMITVSLYTMTKSTAIIFILGFSLLFHLERKSWSLVGVVAMISTGLIMFTYKSTQFHLLGFLLCLAASFLSGIRWTLAQVIMQKSKLGLNNPIDMIYYMQPWMLIAIFPLVVWFECGKLYVELQDVDWSQSGVVTWTVTAVLAGAILAFFMEIAEYMVVTYTSSLTLSISNIVKELCTVVLAVEFKGDEMSGLNAIGLLVCLGGITLHVIQKILLHKKQMGENLELHSNSVISNSSTLEDTGGTNVPLLTEKSTSLTNLLSSNFSTDDEDDFKDKDNNSDVLFDILQRREQL</sequence>
<evidence type="ECO:0000256" key="3">
    <source>
        <dbReference type="ARBA" id="ARBA00022989"/>
    </source>
</evidence>
<keyword evidence="3 5" id="KW-1133">Transmembrane helix</keyword>
<dbReference type="PANTHER" id="PTHR11132">
    <property type="entry name" value="SOLUTE CARRIER FAMILY 35"/>
    <property type="match status" value="1"/>
</dbReference>
<protein>
    <submittedName>
        <fullName evidence="8">Solute carrier family 35 member C2</fullName>
    </submittedName>
</protein>
<reference evidence="8" key="1">
    <citation type="submission" date="2025-08" db="UniProtKB">
        <authorList>
            <consortium name="RefSeq"/>
        </authorList>
    </citation>
    <scope>IDENTIFICATION</scope>
    <source>
        <strain evidence="8">USDA-PBARC FA_bdor</strain>
        <tissue evidence="8">Whole organism</tissue>
    </source>
</reference>
<dbReference type="GO" id="GO:0016020">
    <property type="term" value="C:membrane"/>
    <property type="evidence" value="ECO:0007669"/>
    <property type="project" value="UniProtKB-SubCell"/>
</dbReference>
<dbReference type="KEGG" id="fas:105270962"/>
<proteinExistence type="predicted"/>
<dbReference type="InterPro" id="IPR004853">
    <property type="entry name" value="Sugar_P_trans_dom"/>
</dbReference>
<evidence type="ECO:0000256" key="1">
    <source>
        <dbReference type="ARBA" id="ARBA00004141"/>
    </source>
</evidence>
<dbReference type="GeneID" id="105270962"/>
<keyword evidence="7" id="KW-1185">Reference proteome</keyword>
<evidence type="ECO:0000313" key="8">
    <source>
        <dbReference type="RefSeq" id="XP_011310522.1"/>
    </source>
</evidence>
<keyword evidence="2 5" id="KW-0812">Transmembrane</keyword>
<evidence type="ECO:0000256" key="2">
    <source>
        <dbReference type="ARBA" id="ARBA00022692"/>
    </source>
</evidence>
<feature type="transmembrane region" description="Helical" evidence="5">
    <location>
        <begin position="231"/>
        <end position="249"/>
    </location>
</feature>
<dbReference type="RefSeq" id="XP_011310522.1">
    <property type="nucleotide sequence ID" value="XM_011312220.1"/>
</dbReference>
<evidence type="ECO:0000256" key="5">
    <source>
        <dbReference type="SAM" id="Phobius"/>
    </source>
</evidence>
<comment type="subcellular location">
    <subcellularLocation>
        <location evidence="1">Membrane</location>
        <topology evidence="1">Multi-pass membrane protein</topology>
    </subcellularLocation>
</comment>
<dbReference type="OrthoDB" id="18894at2759"/>
<dbReference type="Proteomes" id="UP000694866">
    <property type="component" value="Unplaced"/>
</dbReference>
<accession>A0A9R1TJN6</accession>
<feature type="transmembrane region" description="Helical" evidence="5">
    <location>
        <begin position="42"/>
        <end position="66"/>
    </location>
</feature>
<dbReference type="InterPro" id="IPR050186">
    <property type="entry name" value="TPT_transporter"/>
</dbReference>
<evidence type="ECO:0000256" key="4">
    <source>
        <dbReference type="ARBA" id="ARBA00023136"/>
    </source>
</evidence>
<evidence type="ECO:0000313" key="7">
    <source>
        <dbReference type="Proteomes" id="UP000694866"/>
    </source>
</evidence>
<organism evidence="7 8">
    <name type="scientific">Fopius arisanus</name>
    <dbReference type="NCBI Taxonomy" id="64838"/>
    <lineage>
        <taxon>Eukaryota</taxon>
        <taxon>Metazoa</taxon>
        <taxon>Ecdysozoa</taxon>
        <taxon>Arthropoda</taxon>
        <taxon>Hexapoda</taxon>
        <taxon>Insecta</taxon>
        <taxon>Pterygota</taxon>
        <taxon>Neoptera</taxon>
        <taxon>Endopterygota</taxon>
        <taxon>Hymenoptera</taxon>
        <taxon>Apocrita</taxon>
        <taxon>Ichneumonoidea</taxon>
        <taxon>Braconidae</taxon>
        <taxon>Opiinae</taxon>
        <taxon>Fopius</taxon>
    </lineage>
</organism>
<dbReference type="Pfam" id="PF03151">
    <property type="entry name" value="TPT"/>
    <property type="match status" value="1"/>
</dbReference>
<feature type="transmembrane region" description="Helical" evidence="5">
    <location>
        <begin position="300"/>
        <end position="320"/>
    </location>
</feature>
<feature type="transmembrane region" description="Helical" evidence="5">
    <location>
        <begin position="141"/>
        <end position="161"/>
    </location>
</feature>
<feature type="transmembrane region" description="Helical" evidence="5">
    <location>
        <begin position="112"/>
        <end position="135"/>
    </location>
</feature>
<dbReference type="AlphaFoldDB" id="A0A9R1TJN6"/>
<feature type="transmembrane region" description="Helical" evidence="5">
    <location>
        <begin position="192"/>
        <end position="210"/>
    </location>
</feature>
<feature type="transmembrane region" description="Helical" evidence="5">
    <location>
        <begin position="269"/>
        <end position="288"/>
    </location>
</feature>
<feature type="transmembrane region" description="Helical" evidence="5">
    <location>
        <begin position="72"/>
        <end position="91"/>
    </location>
</feature>
<keyword evidence="4 5" id="KW-0472">Membrane</keyword>
<feature type="domain" description="Sugar phosphate transporter" evidence="6">
    <location>
        <begin position="47"/>
        <end position="342"/>
    </location>
</feature>
<gene>
    <name evidence="8" type="primary">LOC105270962</name>
</gene>
<feature type="transmembrane region" description="Helical" evidence="5">
    <location>
        <begin position="168"/>
        <end position="186"/>
    </location>
</feature>
<evidence type="ECO:0000259" key="6">
    <source>
        <dbReference type="Pfam" id="PF03151"/>
    </source>
</evidence>